<gene>
    <name evidence="1" type="ORF">SAMN05660909_03707</name>
</gene>
<keyword evidence="2" id="KW-1185">Reference proteome</keyword>
<dbReference type="STRING" id="408074.SAMN05660909_03707"/>
<name>A0A1H4EGQ6_9BACT</name>
<dbReference type="Proteomes" id="UP000199656">
    <property type="component" value="Unassembled WGS sequence"/>
</dbReference>
<protein>
    <recommendedName>
        <fullName evidence="3">VOC family protein</fullName>
    </recommendedName>
</protein>
<organism evidence="1 2">
    <name type="scientific">Chitinophaga terrae</name>
    <name type="common">ex Kim and Jung 2007</name>
    <dbReference type="NCBI Taxonomy" id="408074"/>
    <lineage>
        <taxon>Bacteria</taxon>
        <taxon>Pseudomonadati</taxon>
        <taxon>Bacteroidota</taxon>
        <taxon>Chitinophagia</taxon>
        <taxon>Chitinophagales</taxon>
        <taxon>Chitinophagaceae</taxon>
        <taxon>Chitinophaga</taxon>
    </lineage>
</organism>
<evidence type="ECO:0000313" key="1">
    <source>
        <dbReference type="EMBL" id="SEA84037.1"/>
    </source>
</evidence>
<dbReference type="EMBL" id="FNRL01000018">
    <property type="protein sequence ID" value="SEA84037.1"/>
    <property type="molecule type" value="Genomic_DNA"/>
</dbReference>
<dbReference type="OrthoDB" id="66829at2"/>
<accession>A0A1H4EGQ6</accession>
<dbReference type="InterPro" id="IPR029068">
    <property type="entry name" value="Glyas_Bleomycin-R_OHBP_Dase"/>
</dbReference>
<evidence type="ECO:0000313" key="2">
    <source>
        <dbReference type="Proteomes" id="UP000199656"/>
    </source>
</evidence>
<evidence type="ECO:0008006" key="3">
    <source>
        <dbReference type="Google" id="ProtNLM"/>
    </source>
</evidence>
<dbReference type="AlphaFoldDB" id="A0A1H4EGQ6"/>
<dbReference type="Gene3D" id="3.10.180.10">
    <property type="entry name" value="2,3-Dihydroxybiphenyl 1,2-Dioxygenase, domain 1"/>
    <property type="match status" value="1"/>
</dbReference>
<dbReference type="SUPFAM" id="SSF54593">
    <property type="entry name" value="Glyoxalase/Bleomycin resistance protein/Dihydroxybiphenyl dioxygenase"/>
    <property type="match status" value="1"/>
</dbReference>
<reference evidence="2" key="1">
    <citation type="submission" date="2016-10" db="EMBL/GenBank/DDBJ databases">
        <authorList>
            <person name="Varghese N."/>
            <person name="Submissions S."/>
        </authorList>
    </citation>
    <scope>NUCLEOTIDE SEQUENCE [LARGE SCALE GENOMIC DNA]</scope>
    <source>
        <strain evidence="2">DSM 23920</strain>
    </source>
</reference>
<dbReference type="RefSeq" id="WP_089763419.1">
    <property type="nucleotide sequence ID" value="NZ_BKAT01000031.1"/>
</dbReference>
<sequence length="121" mass="13969">MKLLKVIPKIFYADIQHGLKLFVDGLGFEITYQDNDTFYLVEKDEVILQLVKDAEFAAKDRPEIRIETDDIDALFREISNRAPDLLHPNLKQVKIQPWGLKEFALKDPSDVCVIIQQPLDS</sequence>
<proteinExistence type="predicted"/>